<evidence type="ECO:0000313" key="1">
    <source>
        <dbReference type="EMBL" id="ERL08456.1"/>
    </source>
</evidence>
<gene>
    <name evidence="1" type="ORF">HMPREF1316_1980</name>
</gene>
<name>U2V740_9ACTN</name>
<accession>U2V740</accession>
<evidence type="ECO:0000313" key="2">
    <source>
        <dbReference type="Proteomes" id="UP000016638"/>
    </source>
</evidence>
<organism evidence="1 2">
    <name type="scientific">Olsenella profusa F0195</name>
    <dbReference type="NCBI Taxonomy" id="1125712"/>
    <lineage>
        <taxon>Bacteria</taxon>
        <taxon>Bacillati</taxon>
        <taxon>Actinomycetota</taxon>
        <taxon>Coriobacteriia</taxon>
        <taxon>Coriobacteriales</taxon>
        <taxon>Atopobiaceae</taxon>
        <taxon>Olsenella</taxon>
    </lineage>
</organism>
<dbReference type="AlphaFoldDB" id="U2V740"/>
<comment type="caution">
    <text evidence="1">The sequence shown here is derived from an EMBL/GenBank/DDBJ whole genome shotgun (WGS) entry which is preliminary data.</text>
</comment>
<dbReference type="PATRIC" id="fig|1125712.3.peg.1097"/>
<sequence length="49" mass="5605">MAADARQVMPGVTLKFPEGTRHIHVRRGDIAHVYRLWQQWGFQLAKACG</sequence>
<reference evidence="1 2" key="1">
    <citation type="submission" date="2013-08" db="EMBL/GenBank/DDBJ databases">
        <authorList>
            <person name="Durkin A.S."/>
            <person name="Haft D.R."/>
            <person name="McCorrison J."/>
            <person name="Torralba M."/>
            <person name="Gillis M."/>
            <person name="Haft D.H."/>
            <person name="Methe B."/>
            <person name="Sutton G."/>
            <person name="Nelson K.E."/>
        </authorList>
    </citation>
    <scope>NUCLEOTIDE SEQUENCE [LARGE SCALE GENOMIC DNA]</scope>
    <source>
        <strain evidence="1 2">F0195</strain>
    </source>
</reference>
<proteinExistence type="predicted"/>
<dbReference type="EMBL" id="AWEZ01000044">
    <property type="protein sequence ID" value="ERL08456.1"/>
    <property type="molecule type" value="Genomic_DNA"/>
</dbReference>
<protein>
    <submittedName>
        <fullName evidence="1">Uncharacterized protein</fullName>
    </submittedName>
</protein>
<keyword evidence="2" id="KW-1185">Reference proteome</keyword>
<dbReference type="Proteomes" id="UP000016638">
    <property type="component" value="Unassembled WGS sequence"/>
</dbReference>